<organism evidence="2 3">
    <name type="scientific">Nosema bombycis (strain CQ1 / CVCC 102059)</name>
    <name type="common">Microsporidian parasite</name>
    <name type="synonym">Pebrine of silkworm</name>
    <dbReference type="NCBI Taxonomy" id="578461"/>
    <lineage>
        <taxon>Eukaryota</taxon>
        <taxon>Fungi</taxon>
        <taxon>Fungi incertae sedis</taxon>
        <taxon>Microsporidia</taxon>
        <taxon>Nosematidae</taxon>
        <taxon>Nosema</taxon>
    </lineage>
</organism>
<proteinExistence type="predicted"/>
<name>R0MNR1_NOSB1</name>
<reference evidence="2 3" key="1">
    <citation type="journal article" date="2013" name="BMC Genomics">
        <title>Comparative genomics of parasitic silkworm microsporidia reveal an association between genome expansion and host adaptation.</title>
        <authorList>
            <person name="Pan G."/>
            <person name="Xu J."/>
            <person name="Li T."/>
            <person name="Xia Q."/>
            <person name="Liu S.L."/>
            <person name="Zhang G."/>
            <person name="Li S."/>
            <person name="Li C."/>
            <person name="Liu H."/>
            <person name="Yang L."/>
            <person name="Liu T."/>
            <person name="Zhang X."/>
            <person name="Wu Z."/>
            <person name="Fan W."/>
            <person name="Dang X."/>
            <person name="Xiang H."/>
            <person name="Tao M."/>
            <person name="Li Y."/>
            <person name="Hu J."/>
            <person name="Li Z."/>
            <person name="Lin L."/>
            <person name="Luo J."/>
            <person name="Geng L."/>
            <person name="Wang L."/>
            <person name="Long M."/>
            <person name="Wan Y."/>
            <person name="He N."/>
            <person name="Zhang Z."/>
            <person name="Lu C."/>
            <person name="Keeling P.J."/>
            <person name="Wang J."/>
            <person name="Xiang Z."/>
            <person name="Zhou Z."/>
        </authorList>
    </citation>
    <scope>NUCLEOTIDE SEQUENCE [LARGE SCALE GENOMIC DNA]</scope>
    <source>
        <strain evidence="3">CQ1 / CVCC 102059</strain>
    </source>
</reference>
<keyword evidence="1" id="KW-1133">Transmembrane helix</keyword>
<protein>
    <submittedName>
        <fullName evidence="2">Uncharacterized protein</fullName>
    </submittedName>
</protein>
<dbReference type="HOGENOM" id="CLU_2961389_0_0_1"/>
<gene>
    <name evidence="2" type="ORF">NBO_27g0053</name>
</gene>
<sequence length="59" mass="7227">MIKKSVEKTDRPRFKGTFLYLLYNLLFKKTFFNKSTKSIKISILNYFLMIKFCFYLLNK</sequence>
<dbReference type="Proteomes" id="UP000016927">
    <property type="component" value="Unassembled WGS sequence"/>
</dbReference>
<keyword evidence="1" id="KW-0472">Membrane</keyword>
<evidence type="ECO:0000256" key="1">
    <source>
        <dbReference type="SAM" id="Phobius"/>
    </source>
</evidence>
<evidence type="ECO:0000313" key="3">
    <source>
        <dbReference type="Proteomes" id="UP000016927"/>
    </source>
</evidence>
<keyword evidence="1" id="KW-0812">Transmembrane</keyword>
<feature type="transmembrane region" description="Helical" evidence="1">
    <location>
        <begin position="38"/>
        <end position="57"/>
    </location>
</feature>
<dbReference type="AlphaFoldDB" id="R0MNR1"/>
<evidence type="ECO:0000313" key="2">
    <source>
        <dbReference type="EMBL" id="EOB14498.1"/>
    </source>
</evidence>
<keyword evidence="3" id="KW-1185">Reference proteome</keyword>
<dbReference type="VEuPathDB" id="MicrosporidiaDB:NBO_27g0053"/>
<accession>R0MNR1</accession>
<dbReference type="EMBL" id="KB908935">
    <property type="protein sequence ID" value="EOB14498.1"/>
    <property type="molecule type" value="Genomic_DNA"/>
</dbReference>